<dbReference type="Gene3D" id="1.10.10.10">
    <property type="entry name" value="Winged helix-like DNA-binding domain superfamily/Winged helix DNA-binding domain"/>
    <property type="match status" value="1"/>
</dbReference>
<dbReference type="PROSITE" id="PS00889">
    <property type="entry name" value="CNMP_BINDING_2"/>
    <property type="match status" value="1"/>
</dbReference>
<dbReference type="OrthoDB" id="9809206at2"/>
<dbReference type="GO" id="GO:0003677">
    <property type="term" value="F:DNA binding"/>
    <property type="evidence" value="ECO:0007669"/>
    <property type="project" value="UniProtKB-KW"/>
</dbReference>
<dbReference type="InterPro" id="IPR012318">
    <property type="entry name" value="HTH_CRP"/>
</dbReference>
<dbReference type="PROSITE" id="PS51063">
    <property type="entry name" value="HTH_CRP_2"/>
    <property type="match status" value="1"/>
</dbReference>
<gene>
    <name evidence="7" type="ORF">SAMN05444171_1528</name>
</gene>
<dbReference type="PANTHER" id="PTHR24567">
    <property type="entry name" value="CRP FAMILY TRANSCRIPTIONAL REGULATORY PROTEIN"/>
    <property type="match status" value="1"/>
</dbReference>
<evidence type="ECO:0000259" key="6">
    <source>
        <dbReference type="PROSITE" id="PS51063"/>
    </source>
</evidence>
<dbReference type="PANTHER" id="PTHR24567:SF74">
    <property type="entry name" value="HTH-TYPE TRANSCRIPTIONAL REGULATOR ARCR"/>
    <property type="match status" value="1"/>
</dbReference>
<dbReference type="InterPro" id="IPR018490">
    <property type="entry name" value="cNMP-bd_dom_sf"/>
</dbReference>
<dbReference type="GO" id="GO:0003700">
    <property type="term" value="F:DNA-binding transcription factor activity"/>
    <property type="evidence" value="ECO:0007669"/>
    <property type="project" value="TreeGrafter"/>
</dbReference>
<feature type="region of interest" description="Disordered" evidence="4">
    <location>
        <begin position="1"/>
        <end position="22"/>
    </location>
</feature>
<dbReference type="InterPro" id="IPR000595">
    <property type="entry name" value="cNMP-bd_dom"/>
</dbReference>
<dbReference type="Pfam" id="PF13545">
    <property type="entry name" value="HTH_Crp_2"/>
    <property type="match status" value="1"/>
</dbReference>
<keyword evidence="1" id="KW-0805">Transcription regulation</keyword>
<evidence type="ECO:0000256" key="2">
    <source>
        <dbReference type="ARBA" id="ARBA00023125"/>
    </source>
</evidence>
<evidence type="ECO:0000313" key="8">
    <source>
        <dbReference type="Proteomes" id="UP000183208"/>
    </source>
</evidence>
<feature type="domain" description="Cyclic nucleotide-binding" evidence="5">
    <location>
        <begin position="26"/>
        <end position="146"/>
    </location>
</feature>
<proteinExistence type="predicted"/>
<dbReference type="InterPro" id="IPR036388">
    <property type="entry name" value="WH-like_DNA-bd_sf"/>
</dbReference>
<dbReference type="EMBL" id="FNTI01000001">
    <property type="protein sequence ID" value="SEC48631.1"/>
    <property type="molecule type" value="Genomic_DNA"/>
</dbReference>
<dbReference type="SMART" id="SM00100">
    <property type="entry name" value="cNMP"/>
    <property type="match status" value="1"/>
</dbReference>
<keyword evidence="3" id="KW-0804">Transcription</keyword>
<evidence type="ECO:0000256" key="1">
    <source>
        <dbReference type="ARBA" id="ARBA00023015"/>
    </source>
</evidence>
<organism evidence="7 8">
    <name type="scientific">Bradyrhizobium lablabi</name>
    <dbReference type="NCBI Taxonomy" id="722472"/>
    <lineage>
        <taxon>Bacteria</taxon>
        <taxon>Pseudomonadati</taxon>
        <taxon>Pseudomonadota</taxon>
        <taxon>Alphaproteobacteria</taxon>
        <taxon>Hyphomicrobiales</taxon>
        <taxon>Nitrobacteraceae</taxon>
        <taxon>Bradyrhizobium</taxon>
    </lineage>
</organism>
<dbReference type="InterPro" id="IPR014710">
    <property type="entry name" value="RmlC-like_jellyroll"/>
</dbReference>
<name>A0A1H4SXN6_9BRAD</name>
<evidence type="ECO:0000256" key="4">
    <source>
        <dbReference type="SAM" id="MobiDB-lite"/>
    </source>
</evidence>
<dbReference type="PROSITE" id="PS50042">
    <property type="entry name" value="CNMP_BINDING_3"/>
    <property type="match status" value="1"/>
</dbReference>
<evidence type="ECO:0000313" key="7">
    <source>
        <dbReference type="EMBL" id="SEC48631.1"/>
    </source>
</evidence>
<dbReference type="Proteomes" id="UP000183208">
    <property type="component" value="Unassembled WGS sequence"/>
</dbReference>
<dbReference type="GO" id="GO:0005829">
    <property type="term" value="C:cytosol"/>
    <property type="evidence" value="ECO:0007669"/>
    <property type="project" value="TreeGrafter"/>
</dbReference>
<dbReference type="InterPro" id="IPR036390">
    <property type="entry name" value="WH_DNA-bd_sf"/>
</dbReference>
<dbReference type="InterPro" id="IPR050397">
    <property type="entry name" value="Env_Response_Regulators"/>
</dbReference>
<evidence type="ECO:0000256" key="3">
    <source>
        <dbReference type="ARBA" id="ARBA00023163"/>
    </source>
</evidence>
<dbReference type="SUPFAM" id="SSF46785">
    <property type="entry name" value="Winged helix' DNA-binding domain"/>
    <property type="match status" value="1"/>
</dbReference>
<sequence>MAARKLSPKTRSNTTGVPSKRSFSGILPNLPIQFSESLLANAKPQSLAEREVLFEAGDVADGCYRLEQGLLKVSIASPQGDERILTILGPGSIVGELAIIDGLPRSATVVAIRDCKLSYMGREAFVSCLREYPEIYSDLVSTLVSRLREADNAMAAASFLSVKARVARALLELAEHLGRETESGRIVILHKIRQSDIAAMAGVARENVSRTLTELKGRGLIG</sequence>
<dbReference type="InterPro" id="IPR018488">
    <property type="entry name" value="cNMP-bd_CS"/>
</dbReference>
<reference evidence="7 8" key="1">
    <citation type="submission" date="2016-10" db="EMBL/GenBank/DDBJ databases">
        <authorList>
            <person name="de Groot N.N."/>
        </authorList>
    </citation>
    <scope>NUCLEOTIDE SEQUENCE [LARGE SCALE GENOMIC DNA]</scope>
    <source>
        <strain evidence="7 8">GAS522</strain>
    </source>
</reference>
<feature type="domain" description="HTH crp-type" evidence="6">
    <location>
        <begin position="160"/>
        <end position="222"/>
    </location>
</feature>
<protein>
    <submittedName>
        <fullName evidence="7">CRP/FNR family transcriptional regulator, anaerobic regulatory protein</fullName>
    </submittedName>
</protein>
<dbReference type="CDD" id="cd00038">
    <property type="entry name" value="CAP_ED"/>
    <property type="match status" value="1"/>
</dbReference>
<dbReference type="AlphaFoldDB" id="A0A1H4SXN6"/>
<accession>A0A1H4SXN6</accession>
<keyword evidence="2" id="KW-0238">DNA-binding</keyword>
<dbReference type="SUPFAM" id="SSF51206">
    <property type="entry name" value="cAMP-binding domain-like"/>
    <property type="match status" value="1"/>
</dbReference>
<evidence type="ECO:0000259" key="5">
    <source>
        <dbReference type="PROSITE" id="PS50042"/>
    </source>
</evidence>
<dbReference type="Pfam" id="PF00027">
    <property type="entry name" value="cNMP_binding"/>
    <property type="match status" value="1"/>
</dbReference>
<dbReference type="Gene3D" id="2.60.120.10">
    <property type="entry name" value="Jelly Rolls"/>
    <property type="match status" value="1"/>
</dbReference>